<gene>
    <name evidence="1" type="ORF">MUK42_35009</name>
</gene>
<accession>A0A9E7L3I7</accession>
<evidence type="ECO:0000313" key="1">
    <source>
        <dbReference type="EMBL" id="URE39216.1"/>
    </source>
</evidence>
<evidence type="ECO:0000313" key="2">
    <source>
        <dbReference type="Proteomes" id="UP001055439"/>
    </source>
</evidence>
<organism evidence="1 2">
    <name type="scientific">Musa troglodytarum</name>
    <name type="common">fe'i banana</name>
    <dbReference type="NCBI Taxonomy" id="320322"/>
    <lineage>
        <taxon>Eukaryota</taxon>
        <taxon>Viridiplantae</taxon>
        <taxon>Streptophyta</taxon>
        <taxon>Embryophyta</taxon>
        <taxon>Tracheophyta</taxon>
        <taxon>Spermatophyta</taxon>
        <taxon>Magnoliopsida</taxon>
        <taxon>Liliopsida</taxon>
        <taxon>Zingiberales</taxon>
        <taxon>Musaceae</taxon>
        <taxon>Musa</taxon>
    </lineage>
</organism>
<proteinExistence type="predicted"/>
<reference evidence="1" key="1">
    <citation type="submission" date="2022-05" db="EMBL/GenBank/DDBJ databases">
        <title>The Musa troglodytarum L. genome provides insights into the mechanism of non-climacteric behaviour and enrichment of carotenoids.</title>
        <authorList>
            <person name="Wang J."/>
        </authorList>
    </citation>
    <scope>NUCLEOTIDE SEQUENCE</scope>
    <source>
        <tissue evidence="1">Leaf</tissue>
    </source>
</reference>
<protein>
    <submittedName>
        <fullName evidence="1">Uncharacterized protein</fullName>
    </submittedName>
</protein>
<keyword evidence="2" id="KW-1185">Reference proteome</keyword>
<name>A0A9E7L3I7_9LILI</name>
<dbReference type="AlphaFoldDB" id="A0A9E7L3I7"/>
<dbReference type="Proteomes" id="UP001055439">
    <property type="component" value="Chromosome 8"/>
</dbReference>
<sequence>MHVAEQWQIKAGIGNFAIAAACKISMDMYFEELGAKDKEAQKFAHGLLNRPAPGGWLVLEDAIHGITKWEGSMHSTRLPATRNGEAFNNVSSCPFPHRSPSSRCRNRVWSSCDPSLLGGSTA</sequence>
<dbReference type="EMBL" id="CP097510">
    <property type="protein sequence ID" value="URE39216.1"/>
    <property type="molecule type" value="Genomic_DNA"/>
</dbReference>